<dbReference type="PaxDb" id="3827-XP_004506089.1"/>
<dbReference type="RefSeq" id="XP_004506089.1">
    <property type="nucleotide sequence ID" value="XM_004506032.3"/>
</dbReference>
<sequence length="191" mass="21494">MKFYNRMLLLLNEDVPISSSIPPSPQIQPTTINASSPFNSITPSSKTFTSPLQLQLPFRPILSSNIAYTFLLVFSTLFFFVFVLLSIREFSSNRRRRNPPYRGADIAVVKSLPVCSYREDVKQPDCVICLEEFRECDVVKIIPSCRHVFHPECIDTWLSLHVTCPICRCDMVCGGVVDDPAGRSTVENGGD</sequence>
<dbReference type="eggNOG" id="KOG0800">
    <property type="taxonomic scope" value="Eukaryota"/>
</dbReference>
<evidence type="ECO:0000313" key="11">
    <source>
        <dbReference type="Proteomes" id="UP000087171"/>
    </source>
</evidence>
<evidence type="ECO:0000313" key="12">
    <source>
        <dbReference type="RefSeq" id="XP_004506089.1"/>
    </source>
</evidence>
<evidence type="ECO:0000256" key="3">
    <source>
        <dbReference type="ARBA" id="ARBA00022723"/>
    </source>
</evidence>
<dbReference type="EC" id="2.3.2.27" evidence="2"/>
<protein>
    <recommendedName>
        <fullName evidence="2">RING-type E3 ubiquitin transferase</fullName>
        <ecNumber evidence="2">2.3.2.27</ecNumber>
    </recommendedName>
</protein>
<evidence type="ECO:0000256" key="6">
    <source>
        <dbReference type="ARBA" id="ARBA00022833"/>
    </source>
</evidence>
<feature type="transmembrane region" description="Helical" evidence="9">
    <location>
        <begin position="66"/>
        <end position="87"/>
    </location>
</feature>
<dbReference type="Pfam" id="PF13639">
    <property type="entry name" value="zf-RING_2"/>
    <property type="match status" value="1"/>
</dbReference>
<dbReference type="PROSITE" id="PS50089">
    <property type="entry name" value="ZF_RING_2"/>
    <property type="match status" value="1"/>
</dbReference>
<evidence type="ECO:0000256" key="1">
    <source>
        <dbReference type="ARBA" id="ARBA00000900"/>
    </source>
</evidence>
<dbReference type="InterPro" id="IPR013083">
    <property type="entry name" value="Znf_RING/FYVE/PHD"/>
</dbReference>
<dbReference type="Proteomes" id="UP000087171">
    <property type="component" value="Chromosome Ca6"/>
</dbReference>
<evidence type="ECO:0000256" key="7">
    <source>
        <dbReference type="ARBA" id="ARBA00024209"/>
    </source>
</evidence>
<dbReference type="GO" id="GO:0008270">
    <property type="term" value="F:zinc ion binding"/>
    <property type="evidence" value="ECO:0007669"/>
    <property type="project" value="UniProtKB-KW"/>
</dbReference>
<dbReference type="InterPro" id="IPR053238">
    <property type="entry name" value="RING-H2_zinc_finger"/>
</dbReference>
<reference evidence="11" key="1">
    <citation type="journal article" date="2013" name="Nat. Biotechnol.">
        <title>Draft genome sequence of chickpea (Cicer arietinum) provides a resource for trait improvement.</title>
        <authorList>
            <person name="Varshney R.K."/>
            <person name="Song C."/>
            <person name="Saxena R.K."/>
            <person name="Azam S."/>
            <person name="Yu S."/>
            <person name="Sharpe A.G."/>
            <person name="Cannon S."/>
            <person name="Baek J."/>
            <person name="Rosen B.D."/>
            <person name="Tar'an B."/>
            <person name="Millan T."/>
            <person name="Zhang X."/>
            <person name="Ramsay L.D."/>
            <person name="Iwata A."/>
            <person name="Wang Y."/>
            <person name="Nelson W."/>
            <person name="Farmer A.D."/>
            <person name="Gaur P.M."/>
            <person name="Soderlund C."/>
            <person name="Penmetsa R.V."/>
            <person name="Xu C."/>
            <person name="Bharti A.K."/>
            <person name="He W."/>
            <person name="Winter P."/>
            <person name="Zhao S."/>
            <person name="Hane J.K."/>
            <person name="Carrasquilla-Garcia N."/>
            <person name="Condie J.A."/>
            <person name="Upadhyaya H.D."/>
            <person name="Luo M.C."/>
            <person name="Thudi M."/>
            <person name="Gowda C.L."/>
            <person name="Singh N.P."/>
            <person name="Lichtenzveig J."/>
            <person name="Gali K.K."/>
            <person name="Rubio J."/>
            <person name="Nadarajan N."/>
            <person name="Dolezel J."/>
            <person name="Bansal K.C."/>
            <person name="Xu X."/>
            <person name="Edwards D."/>
            <person name="Zhang G."/>
            <person name="Kahl G."/>
            <person name="Gil J."/>
            <person name="Singh K.B."/>
            <person name="Datta S.K."/>
            <person name="Jackson S.A."/>
            <person name="Wang J."/>
            <person name="Cook D.R."/>
        </authorList>
    </citation>
    <scope>NUCLEOTIDE SEQUENCE [LARGE SCALE GENOMIC DNA]</scope>
    <source>
        <strain evidence="11">cv. CDC Frontier</strain>
    </source>
</reference>
<dbReference type="SUPFAM" id="SSF57850">
    <property type="entry name" value="RING/U-box"/>
    <property type="match status" value="1"/>
</dbReference>
<dbReference type="InterPro" id="IPR001841">
    <property type="entry name" value="Znf_RING"/>
</dbReference>
<evidence type="ECO:0000256" key="2">
    <source>
        <dbReference type="ARBA" id="ARBA00012483"/>
    </source>
</evidence>
<keyword evidence="11" id="KW-1185">Reference proteome</keyword>
<evidence type="ECO:0000256" key="8">
    <source>
        <dbReference type="PROSITE-ProRule" id="PRU00175"/>
    </source>
</evidence>
<reference evidence="12" key="2">
    <citation type="submission" date="2025-08" db="UniProtKB">
        <authorList>
            <consortium name="RefSeq"/>
        </authorList>
    </citation>
    <scope>IDENTIFICATION</scope>
    <source>
        <tissue evidence="12">Etiolated seedlings</tissue>
    </source>
</reference>
<feature type="domain" description="RING-type" evidence="10">
    <location>
        <begin position="126"/>
        <end position="168"/>
    </location>
</feature>
<evidence type="ECO:0000256" key="4">
    <source>
        <dbReference type="ARBA" id="ARBA00022771"/>
    </source>
</evidence>
<evidence type="ECO:0000256" key="5">
    <source>
        <dbReference type="ARBA" id="ARBA00022786"/>
    </source>
</evidence>
<dbReference type="OrthoDB" id="1730639at2759"/>
<accession>A0A1S2YKC0</accession>
<keyword evidence="9" id="KW-1133">Transmembrane helix</keyword>
<proteinExistence type="inferred from homology"/>
<gene>
    <name evidence="12" type="primary">LOC101515791</name>
</gene>
<organism evidence="11 12">
    <name type="scientific">Cicer arietinum</name>
    <name type="common">Chickpea</name>
    <name type="synonym">Garbanzo</name>
    <dbReference type="NCBI Taxonomy" id="3827"/>
    <lineage>
        <taxon>Eukaryota</taxon>
        <taxon>Viridiplantae</taxon>
        <taxon>Streptophyta</taxon>
        <taxon>Embryophyta</taxon>
        <taxon>Tracheophyta</taxon>
        <taxon>Spermatophyta</taxon>
        <taxon>Magnoliopsida</taxon>
        <taxon>eudicotyledons</taxon>
        <taxon>Gunneridae</taxon>
        <taxon>Pentapetalae</taxon>
        <taxon>rosids</taxon>
        <taxon>fabids</taxon>
        <taxon>Fabales</taxon>
        <taxon>Fabaceae</taxon>
        <taxon>Papilionoideae</taxon>
        <taxon>50 kb inversion clade</taxon>
        <taxon>NPAAA clade</taxon>
        <taxon>Hologalegina</taxon>
        <taxon>IRL clade</taxon>
        <taxon>Cicereae</taxon>
        <taxon>Cicer</taxon>
    </lineage>
</organism>
<dbReference type="SMART" id="SM00184">
    <property type="entry name" value="RING"/>
    <property type="match status" value="1"/>
</dbReference>
<evidence type="ECO:0000259" key="10">
    <source>
        <dbReference type="PROSITE" id="PS50089"/>
    </source>
</evidence>
<keyword evidence="4 8" id="KW-0863">Zinc-finger</keyword>
<keyword evidence="9" id="KW-0812">Transmembrane</keyword>
<comment type="similarity">
    <text evidence="7">Belongs to the RING-type zinc finger family. ATL subfamily.</text>
</comment>
<keyword evidence="3" id="KW-0479">Metal-binding</keyword>
<name>A0A1S2YKC0_CICAR</name>
<evidence type="ECO:0000256" key="9">
    <source>
        <dbReference type="SAM" id="Phobius"/>
    </source>
</evidence>
<dbReference type="PANTHER" id="PTHR14155:SF592">
    <property type="entry name" value="RING-H2 FINGER PROTEIN ATL57"/>
    <property type="match status" value="1"/>
</dbReference>
<dbReference type="AlphaFoldDB" id="A0A1S2YKC0"/>
<keyword evidence="5" id="KW-0833">Ubl conjugation pathway</keyword>
<dbReference type="GO" id="GO:0061630">
    <property type="term" value="F:ubiquitin protein ligase activity"/>
    <property type="evidence" value="ECO:0007669"/>
    <property type="project" value="UniProtKB-EC"/>
</dbReference>
<keyword evidence="6" id="KW-0862">Zinc</keyword>
<dbReference type="PANTHER" id="PTHR14155">
    <property type="entry name" value="RING FINGER DOMAIN-CONTAINING"/>
    <property type="match status" value="1"/>
</dbReference>
<keyword evidence="9" id="KW-0472">Membrane</keyword>
<dbReference type="Gene3D" id="3.30.40.10">
    <property type="entry name" value="Zinc/RING finger domain, C3HC4 (zinc finger)"/>
    <property type="match status" value="1"/>
</dbReference>
<comment type="catalytic activity">
    <reaction evidence="1">
        <text>S-ubiquitinyl-[E2 ubiquitin-conjugating enzyme]-L-cysteine + [acceptor protein]-L-lysine = [E2 ubiquitin-conjugating enzyme]-L-cysteine + N(6)-ubiquitinyl-[acceptor protein]-L-lysine.</text>
        <dbReference type="EC" id="2.3.2.27"/>
    </reaction>
</comment>